<name>A0AAP8QCU2_BRELA</name>
<dbReference type="AlphaFoldDB" id="A0AAP8QCU2"/>
<dbReference type="Proteomes" id="UP000239759">
    <property type="component" value="Unassembled WGS sequence"/>
</dbReference>
<evidence type="ECO:0000313" key="2">
    <source>
        <dbReference type="Proteomes" id="UP000239759"/>
    </source>
</evidence>
<accession>A0AAP8QCU2</accession>
<reference evidence="1 2" key="1">
    <citation type="submission" date="2018-02" db="EMBL/GenBank/DDBJ databases">
        <title>Comparative analysis of genomes of three Brevibacillus laterosporus strains producers of potent antimicrobials isolated from silage.</title>
        <authorList>
            <person name="Kojic M."/>
            <person name="Miljkovic M."/>
            <person name="Studholme D."/>
            <person name="Filipic B."/>
        </authorList>
    </citation>
    <scope>NUCLEOTIDE SEQUENCE [LARGE SCALE GENOMIC DNA]</scope>
    <source>
        <strain evidence="1 2">BGSP11</strain>
    </source>
</reference>
<sequence>MDEFDSSKSKGYKGIQVNNVDEYAALLFYLDDQNNKNTTGKTDKNSGIGAYQLKNLKKL</sequence>
<organism evidence="1 2">
    <name type="scientific">Brevibacillus laterosporus</name>
    <name type="common">Bacillus laterosporus</name>
    <dbReference type="NCBI Taxonomy" id="1465"/>
    <lineage>
        <taxon>Bacteria</taxon>
        <taxon>Bacillati</taxon>
        <taxon>Bacillota</taxon>
        <taxon>Bacilli</taxon>
        <taxon>Bacillales</taxon>
        <taxon>Paenibacillaceae</taxon>
        <taxon>Brevibacillus</taxon>
    </lineage>
</organism>
<proteinExistence type="predicted"/>
<gene>
    <name evidence="1" type="ORF">C4A77_12495</name>
</gene>
<protein>
    <submittedName>
        <fullName evidence="1">Uncharacterized protein</fullName>
    </submittedName>
</protein>
<comment type="caution">
    <text evidence="1">The sequence shown here is derived from an EMBL/GenBank/DDBJ whole genome shotgun (WGS) entry which is preliminary data.</text>
</comment>
<evidence type="ECO:0000313" key="1">
    <source>
        <dbReference type="EMBL" id="PPB02261.1"/>
    </source>
</evidence>
<dbReference type="RefSeq" id="WP_104032010.1">
    <property type="nucleotide sequence ID" value="NZ_JARMDU010000025.1"/>
</dbReference>
<dbReference type="EMBL" id="PRKQ01000013">
    <property type="protein sequence ID" value="PPB02261.1"/>
    <property type="molecule type" value="Genomic_DNA"/>
</dbReference>